<keyword evidence="2 4" id="KW-0012">Acyltransferase</keyword>
<protein>
    <submittedName>
        <fullName evidence="4">GNAT family N-acetyltransferase</fullName>
        <ecNumber evidence="4">2.3.1.-</ecNumber>
    </submittedName>
</protein>
<dbReference type="EMBL" id="JAUOZU010000003">
    <property type="protein sequence ID" value="MDO6963057.1"/>
    <property type="molecule type" value="Genomic_DNA"/>
</dbReference>
<dbReference type="InterPro" id="IPR000182">
    <property type="entry name" value="GNAT_dom"/>
</dbReference>
<dbReference type="Proteomes" id="UP001174932">
    <property type="component" value="Unassembled WGS sequence"/>
</dbReference>
<evidence type="ECO:0000256" key="2">
    <source>
        <dbReference type="ARBA" id="ARBA00023315"/>
    </source>
</evidence>
<dbReference type="Gene3D" id="3.40.630.30">
    <property type="match status" value="1"/>
</dbReference>
<keyword evidence="1 4" id="KW-0808">Transferase</keyword>
<dbReference type="PROSITE" id="PS51186">
    <property type="entry name" value="GNAT"/>
    <property type="match status" value="1"/>
</dbReference>
<evidence type="ECO:0000256" key="1">
    <source>
        <dbReference type="ARBA" id="ARBA00022679"/>
    </source>
</evidence>
<dbReference type="GO" id="GO:0016746">
    <property type="term" value="F:acyltransferase activity"/>
    <property type="evidence" value="ECO:0007669"/>
    <property type="project" value="UniProtKB-KW"/>
</dbReference>
<accession>A0ABT8YHA6</accession>
<dbReference type="SUPFAM" id="SSF55729">
    <property type="entry name" value="Acyl-CoA N-acyltransferases (Nat)"/>
    <property type="match status" value="1"/>
</dbReference>
<dbReference type="RefSeq" id="WP_304374948.1">
    <property type="nucleotide sequence ID" value="NZ_JAUOZU010000003.1"/>
</dbReference>
<dbReference type="InterPro" id="IPR016181">
    <property type="entry name" value="Acyl_CoA_acyltransferase"/>
</dbReference>
<sequence>MTFFVRSASESDLARVSDLLRATWHATYDSIYGAEKVEALTKAWHSVAALSAKLARPHSEFVVADDGRRIGGMAYASMSATEKKTAMLHQLYVHPDLQGQGIGRDLFAEVETCFPDAERMKLEVSPENAKAIRFYEGLGFAEVGRTENCAADQSGLPALIFEKTLAF</sequence>
<comment type="caution">
    <text evidence="4">The sequence shown here is derived from an EMBL/GenBank/DDBJ whole genome shotgun (WGS) entry which is preliminary data.</text>
</comment>
<evidence type="ECO:0000313" key="5">
    <source>
        <dbReference type="Proteomes" id="UP001174932"/>
    </source>
</evidence>
<dbReference type="InterPro" id="IPR050832">
    <property type="entry name" value="Bact_Acetyltransf"/>
</dbReference>
<evidence type="ECO:0000313" key="4">
    <source>
        <dbReference type="EMBL" id="MDO6963057.1"/>
    </source>
</evidence>
<gene>
    <name evidence="4" type="ORF">Q4481_03755</name>
</gene>
<reference evidence="4" key="2">
    <citation type="submission" date="2023-07" db="EMBL/GenBank/DDBJ databases">
        <authorList>
            <person name="Shen H."/>
        </authorList>
    </citation>
    <scope>NUCLEOTIDE SEQUENCE</scope>
    <source>
        <strain evidence="4">TNR-22</strain>
    </source>
</reference>
<name>A0ABT8YHA6_9HYPH</name>
<dbReference type="PANTHER" id="PTHR43877:SF1">
    <property type="entry name" value="ACETYLTRANSFERASE"/>
    <property type="match status" value="1"/>
</dbReference>
<evidence type="ECO:0000259" key="3">
    <source>
        <dbReference type="PROSITE" id="PS51186"/>
    </source>
</evidence>
<dbReference type="Pfam" id="PF13673">
    <property type="entry name" value="Acetyltransf_10"/>
    <property type="match status" value="1"/>
</dbReference>
<organism evidence="4 5">
    <name type="scientific">Rhizobium alvei</name>
    <dbReference type="NCBI Taxonomy" id="1132659"/>
    <lineage>
        <taxon>Bacteria</taxon>
        <taxon>Pseudomonadati</taxon>
        <taxon>Pseudomonadota</taxon>
        <taxon>Alphaproteobacteria</taxon>
        <taxon>Hyphomicrobiales</taxon>
        <taxon>Rhizobiaceae</taxon>
        <taxon>Rhizobium/Agrobacterium group</taxon>
        <taxon>Rhizobium</taxon>
    </lineage>
</organism>
<dbReference type="PANTHER" id="PTHR43877">
    <property type="entry name" value="AMINOALKYLPHOSPHONATE N-ACETYLTRANSFERASE-RELATED-RELATED"/>
    <property type="match status" value="1"/>
</dbReference>
<keyword evidence="5" id="KW-1185">Reference proteome</keyword>
<dbReference type="PIRSF" id="PIRSF037663">
    <property type="entry name" value="Acetyltransf_GNAT_prd"/>
    <property type="match status" value="1"/>
</dbReference>
<dbReference type="EC" id="2.3.1.-" evidence="4"/>
<dbReference type="CDD" id="cd04301">
    <property type="entry name" value="NAT_SF"/>
    <property type="match status" value="1"/>
</dbReference>
<dbReference type="InterPro" id="IPR017255">
    <property type="entry name" value="AcTrfase_GNAT_prd"/>
</dbReference>
<reference evidence="4" key="1">
    <citation type="journal article" date="2015" name="Int. J. Syst. Evol. Microbiol.">
        <title>Rhizobium alvei sp. nov., isolated from a freshwater river.</title>
        <authorList>
            <person name="Sheu S.Y."/>
            <person name="Huang H.W."/>
            <person name="Young C.C."/>
            <person name="Chen W.M."/>
        </authorList>
    </citation>
    <scope>NUCLEOTIDE SEQUENCE</scope>
    <source>
        <strain evidence="4">TNR-22</strain>
    </source>
</reference>
<proteinExistence type="predicted"/>
<feature type="domain" description="N-acetyltransferase" evidence="3">
    <location>
        <begin position="3"/>
        <end position="166"/>
    </location>
</feature>